<evidence type="ECO:0000313" key="1">
    <source>
        <dbReference type="EMBL" id="PTU75184.1"/>
    </source>
</evidence>
<comment type="caution">
    <text evidence="1">The sequence shown here is derived from an EMBL/GenBank/DDBJ whole genome shotgun (WGS) entry which is preliminary data.</text>
</comment>
<name>A0A2T5PBQ4_9PSED</name>
<dbReference type="Proteomes" id="UP000244064">
    <property type="component" value="Unassembled WGS sequence"/>
</dbReference>
<dbReference type="EMBL" id="QASN01000011">
    <property type="protein sequence ID" value="PTU75184.1"/>
    <property type="molecule type" value="Genomic_DNA"/>
</dbReference>
<dbReference type="OrthoDB" id="1084276at2"/>
<reference evidence="1 2" key="1">
    <citation type="submission" date="2018-04" db="EMBL/GenBank/DDBJ databases">
        <title>Pseudomonas sp. nov., isolated from mangrove soil.</title>
        <authorList>
            <person name="Chen C."/>
        </authorList>
    </citation>
    <scope>NUCLEOTIDE SEQUENCE [LARGE SCALE GENOMIC DNA]</scope>
    <source>
        <strain evidence="1 2">TC-11</strain>
    </source>
</reference>
<keyword evidence="2" id="KW-1185">Reference proteome</keyword>
<sequence length="156" mass="17787">MSEVFYCKGWFRAKKRALEPYTAVQAQALHEGGELYCALIGSHTNPTCFLEVKRGFVGVGFLDEKLREVLSYSFQEEEPGKLFLSMATHREFEPNSDKVLKGTSYIFSLDGKLIIRREVFSPSHKLDSAERITDISANWEPFPKFGSYGHLVKAER</sequence>
<evidence type="ECO:0000313" key="2">
    <source>
        <dbReference type="Proteomes" id="UP000244064"/>
    </source>
</evidence>
<gene>
    <name evidence="1" type="ORF">DBO85_06425</name>
</gene>
<dbReference type="RefSeq" id="WP_083489804.1">
    <property type="nucleotide sequence ID" value="NZ_QASN01000011.1"/>
</dbReference>
<dbReference type="AlphaFoldDB" id="A0A2T5PBQ4"/>
<proteinExistence type="predicted"/>
<organism evidence="1 2">
    <name type="scientific">Pseudomonas mangrovi</name>
    <dbReference type="NCBI Taxonomy" id="2161748"/>
    <lineage>
        <taxon>Bacteria</taxon>
        <taxon>Pseudomonadati</taxon>
        <taxon>Pseudomonadota</taxon>
        <taxon>Gammaproteobacteria</taxon>
        <taxon>Pseudomonadales</taxon>
        <taxon>Pseudomonadaceae</taxon>
        <taxon>Pseudomonas</taxon>
    </lineage>
</organism>
<accession>A0A2T5PBQ4</accession>
<protein>
    <submittedName>
        <fullName evidence="1">Lytic transglycosylase</fullName>
    </submittedName>
</protein>